<proteinExistence type="inferred from homology"/>
<comment type="similarity">
    <text evidence="1">Belongs to the class-I fumarase family.</text>
</comment>
<dbReference type="EMBL" id="DSZY01000007">
    <property type="protein sequence ID" value="HGU39903.1"/>
    <property type="molecule type" value="Genomic_DNA"/>
</dbReference>
<dbReference type="InterPro" id="IPR036660">
    <property type="entry name" value="Fe-S_hydroAse_TtdB_cat_sf"/>
</dbReference>
<dbReference type="PANTHER" id="PTHR43351:SF2">
    <property type="entry name" value="L(+)-TARTRATE DEHYDRATASE SUBUNIT BETA-RELATED"/>
    <property type="match status" value="1"/>
</dbReference>
<dbReference type="AlphaFoldDB" id="A0A7C5VNP5"/>
<evidence type="ECO:0000259" key="3">
    <source>
        <dbReference type="Pfam" id="PF05683"/>
    </source>
</evidence>
<name>A0A7C5VNP5_9BACT</name>
<dbReference type="PANTHER" id="PTHR43351">
    <property type="entry name" value="L(+)-TARTRATE DEHYDRATASE SUBUNIT BETA"/>
    <property type="match status" value="1"/>
</dbReference>
<evidence type="ECO:0000313" key="4">
    <source>
        <dbReference type="EMBL" id="HGU39903.1"/>
    </source>
</evidence>
<sequence length="178" mass="19809">MTCTENVTPHFAHLPKLKVGDYLEFDGELIVMRDAAQNRLLELKLKGQDFPVNLRGKIVFYAGPTFANGRMIIGPTTSKRMDKYLQMLLENGVIATVGKGTRSEHARELIRKFKAPYFVAPSGCAAYLSTCVVSWEVLTFEDLGPEAIYRVEVKKFPLVVYIDASGNVYRPFGGADGI</sequence>
<reference evidence="4" key="1">
    <citation type="journal article" date="2020" name="mSystems">
        <title>Genome- and Community-Level Interaction Insights into Carbon Utilization and Element Cycling Functions of Hydrothermarchaeota in Hydrothermal Sediment.</title>
        <authorList>
            <person name="Zhou Z."/>
            <person name="Liu Y."/>
            <person name="Xu W."/>
            <person name="Pan J."/>
            <person name="Luo Z.H."/>
            <person name="Li M."/>
        </authorList>
    </citation>
    <scope>NUCLEOTIDE SEQUENCE [LARGE SCALE GENOMIC DNA]</scope>
    <source>
        <strain evidence="4">SpSt-609</strain>
    </source>
</reference>
<organism evidence="4">
    <name type="scientific">Fervidobacterium thailandense</name>
    <dbReference type="NCBI Taxonomy" id="1008305"/>
    <lineage>
        <taxon>Bacteria</taxon>
        <taxon>Thermotogati</taxon>
        <taxon>Thermotogota</taxon>
        <taxon>Thermotogae</taxon>
        <taxon>Thermotogales</taxon>
        <taxon>Fervidobacteriaceae</taxon>
        <taxon>Fervidobacterium</taxon>
    </lineage>
</organism>
<comment type="caution">
    <text evidence="4">The sequence shown here is derived from an EMBL/GenBank/DDBJ whole genome shotgun (WGS) entry which is preliminary data.</text>
</comment>
<dbReference type="SUPFAM" id="SSF117457">
    <property type="entry name" value="FumA C-terminal domain-like"/>
    <property type="match status" value="1"/>
</dbReference>
<feature type="domain" description="Fe-S hydro-lyase tartrate dehydratase beta-type catalytic" evidence="3">
    <location>
        <begin position="13"/>
        <end position="167"/>
    </location>
</feature>
<dbReference type="GO" id="GO:0016836">
    <property type="term" value="F:hydro-lyase activity"/>
    <property type="evidence" value="ECO:0007669"/>
    <property type="project" value="InterPro"/>
</dbReference>
<evidence type="ECO:0000256" key="1">
    <source>
        <dbReference type="ARBA" id="ARBA00008876"/>
    </source>
</evidence>
<dbReference type="NCBIfam" id="TIGR00723">
    <property type="entry name" value="ttdB_fumA_fumB"/>
    <property type="match status" value="1"/>
</dbReference>
<dbReference type="InterPro" id="IPR004647">
    <property type="entry name" value="Fe-S_hydro-lyase_TtdB-typ_cat"/>
</dbReference>
<accession>A0A7C5VNP5</accession>
<dbReference type="Gene3D" id="3.20.130.10">
    <property type="entry name" value="Fe-S hydro-lyase, tartrate dehydratase beta-type, catalytic domain"/>
    <property type="match status" value="1"/>
</dbReference>
<keyword evidence="2" id="KW-0456">Lyase</keyword>
<gene>
    <name evidence="4" type="ORF">ENT77_01700</name>
</gene>
<protein>
    <submittedName>
        <fullName evidence="4">TRZ/ATZ family protein</fullName>
    </submittedName>
</protein>
<evidence type="ECO:0000256" key="2">
    <source>
        <dbReference type="ARBA" id="ARBA00023239"/>
    </source>
</evidence>
<dbReference type="Pfam" id="PF05683">
    <property type="entry name" value="Fumerase_C"/>
    <property type="match status" value="1"/>
</dbReference>